<keyword evidence="4" id="KW-1185">Reference proteome</keyword>
<evidence type="ECO:0000313" key="3">
    <source>
        <dbReference type="EMBL" id="AFU98896.1"/>
    </source>
</evidence>
<dbReference type="Proteomes" id="UP000000466">
    <property type="component" value="Chromosome"/>
</dbReference>
<accession>K4KIP4</accession>
<dbReference type="SMART" id="SM00855">
    <property type="entry name" value="PGAM"/>
    <property type="match status" value="1"/>
</dbReference>
<dbReference type="RefSeq" id="WP_015047061.1">
    <property type="nucleotide sequence ID" value="NC_018868.3"/>
</dbReference>
<dbReference type="AlphaFoldDB" id="K4KIP4"/>
<dbReference type="InterPro" id="IPR013078">
    <property type="entry name" value="His_Pase_superF_clade-1"/>
</dbReference>
<dbReference type="GO" id="GO:0005737">
    <property type="term" value="C:cytoplasm"/>
    <property type="evidence" value="ECO:0007669"/>
    <property type="project" value="TreeGrafter"/>
</dbReference>
<name>K4KIP4_SIMAS</name>
<dbReference type="EMBL" id="CP003746">
    <property type="protein sequence ID" value="AFU98896.1"/>
    <property type="molecule type" value="Genomic_DNA"/>
</dbReference>
<dbReference type="GO" id="GO:0016791">
    <property type="term" value="F:phosphatase activity"/>
    <property type="evidence" value="ECO:0007669"/>
    <property type="project" value="TreeGrafter"/>
</dbReference>
<dbReference type="PANTHER" id="PTHR48100:SF1">
    <property type="entry name" value="HISTIDINE PHOSPHATASE FAMILY PROTEIN-RELATED"/>
    <property type="match status" value="1"/>
</dbReference>
<dbReference type="SUPFAM" id="SSF53254">
    <property type="entry name" value="Phosphoglycerate mutase-like"/>
    <property type="match status" value="1"/>
</dbReference>
<feature type="binding site" evidence="2">
    <location>
        <position position="55"/>
    </location>
    <ligand>
        <name>substrate</name>
    </ligand>
</feature>
<feature type="active site" description="Proton donor/acceptor" evidence="1">
    <location>
        <position position="81"/>
    </location>
</feature>
<gene>
    <name evidence="3" type="ordered locus">M5M_08535</name>
</gene>
<dbReference type="InterPro" id="IPR050275">
    <property type="entry name" value="PGM_Phosphatase"/>
</dbReference>
<sequence length="221" mass="24673">MPSTITMVRHGQASLGSANYDQLSPLGYEQSRWLGEYLAKEGHQFDQVITGAMARHKQTADALLAGAGLTSDWREDARWNEFHFEQLVRLYLAQNPELADETRTDKRQMLRALKLSLHAWVQNQLPAEQLSETWAQFEARVVSALAELPGDKNILIVSSGGALSMALCHILKAAPETMISLNLQTANTAVHQCIATRDGLQLTRFNHLPHLADKAEHTTFF</sequence>
<dbReference type="InterPro" id="IPR029033">
    <property type="entry name" value="His_PPase_superfam"/>
</dbReference>
<organism evidence="3 4">
    <name type="scientific">Simiduia agarivorans (strain DSM 21679 / JCM 13881 / BCRC 17597 / SA1)</name>
    <dbReference type="NCBI Taxonomy" id="1117647"/>
    <lineage>
        <taxon>Bacteria</taxon>
        <taxon>Pseudomonadati</taxon>
        <taxon>Pseudomonadota</taxon>
        <taxon>Gammaproteobacteria</taxon>
        <taxon>Cellvibrionales</taxon>
        <taxon>Cellvibrionaceae</taxon>
        <taxon>Simiduia</taxon>
    </lineage>
</organism>
<dbReference type="PANTHER" id="PTHR48100">
    <property type="entry name" value="BROAD-SPECIFICITY PHOSPHATASE YOR283W-RELATED"/>
    <property type="match status" value="1"/>
</dbReference>
<dbReference type="STRING" id="1117647.M5M_08535"/>
<evidence type="ECO:0000256" key="2">
    <source>
        <dbReference type="PIRSR" id="PIRSR613078-2"/>
    </source>
</evidence>
<evidence type="ECO:0000313" key="4">
    <source>
        <dbReference type="Proteomes" id="UP000000466"/>
    </source>
</evidence>
<reference evidence="3 4" key="1">
    <citation type="journal article" date="2013" name="Genome Announc.">
        <title>Complete genome sequence of Simiduia agarivorans SA1(T), a marine bacterium able to degrade a variety of polysaccharides.</title>
        <authorList>
            <person name="Lin S.Y."/>
            <person name="Shieh W.Y."/>
            <person name="Chen J.S."/>
            <person name="Tang S.L."/>
        </authorList>
    </citation>
    <scope>NUCLEOTIDE SEQUENCE [LARGE SCALE GENOMIC DNA]</scope>
    <source>
        <strain evidence="4">DSM 21679 / JCM 13881 / BCRC 17597 / SA1</strain>
    </source>
</reference>
<proteinExistence type="predicted"/>
<protein>
    <submittedName>
        <fullName evidence="3">Phosphoglycerate mutase</fullName>
    </submittedName>
</protein>
<evidence type="ECO:0000256" key="1">
    <source>
        <dbReference type="PIRSR" id="PIRSR613078-1"/>
    </source>
</evidence>
<dbReference type="Gene3D" id="3.40.50.1240">
    <property type="entry name" value="Phosphoglycerate mutase-like"/>
    <property type="match status" value="1"/>
</dbReference>
<dbReference type="eggNOG" id="COG0406">
    <property type="taxonomic scope" value="Bacteria"/>
</dbReference>
<dbReference type="Pfam" id="PF00300">
    <property type="entry name" value="His_Phos_1"/>
    <property type="match status" value="1"/>
</dbReference>
<dbReference type="KEGG" id="saga:M5M_08535"/>
<dbReference type="OrthoDB" id="280692at2"/>
<feature type="active site" description="Tele-phosphohistidine intermediate" evidence="1">
    <location>
        <position position="10"/>
    </location>
</feature>
<dbReference type="HOGENOM" id="CLU_084200_0_0_6"/>
<dbReference type="CDD" id="cd07067">
    <property type="entry name" value="HP_PGM_like"/>
    <property type="match status" value="1"/>
</dbReference>